<reference evidence="1 2" key="1">
    <citation type="submission" date="2014-06" db="EMBL/GenBank/DDBJ databases">
        <authorList>
            <consortium name="DOE Joint Genome Institute"/>
            <person name="Kuo A."/>
            <person name="Kohler A."/>
            <person name="Nagy L.G."/>
            <person name="Floudas D."/>
            <person name="Copeland A."/>
            <person name="Barry K.W."/>
            <person name="Cichocki N."/>
            <person name="Veneault-Fourrey C."/>
            <person name="LaButti K."/>
            <person name="Lindquist E.A."/>
            <person name="Lipzen A."/>
            <person name="Lundell T."/>
            <person name="Morin E."/>
            <person name="Murat C."/>
            <person name="Sun H."/>
            <person name="Tunlid A."/>
            <person name="Henrissat B."/>
            <person name="Grigoriev I.V."/>
            <person name="Hibbett D.S."/>
            <person name="Martin F."/>
            <person name="Nordberg H.P."/>
            <person name="Cantor M.N."/>
            <person name="Hua S.X."/>
        </authorList>
    </citation>
    <scope>NUCLEOTIDE SEQUENCE [LARGE SCALE GENOMIC DNA]</scope>
    <source>
        <strain evidence="1 2">ATCC 200175</strain>
    </source>
</reference>
<name>A0A0C9SSR2_PAXIN</name>
<evidence type="ECO:0000313" key="1">
    <source>
        <dbReference type="EMBL" id="KIJ04805.1"/>
    </source>
</evidence>
<dbReference type="AlphaFoldDB" id="A0A0C9SSR2"/>
<sequence length="81" mass="9059">QLNAIPTVGSSTWLGSWWAGIQFFTKAADVVREGYEKHKGAPFKVARLYRWLVVVSGPQFVEDVRKASDDELSFAEATNEV</sequence>
<accession>A0A0C9SSR2</accession>
<proteinExistence type="predicted"/>
<feature type="non-terminal residue" evidence="1">
    <location>
        <position position="81"/>
    </location>
</feature>
<feature type="non-terminal residue" evidence="1">
    <location>
        <position position="1"/>
    </location>
</feature>
<dbReference type="OrthoDB" id="2688948at2759"/>
<dbReference type="HOGENOM" id="CLU_164940_0_0_1"/>
<gene>
    <name evidence="1" type="ORF">PAXINDRAFT_49709</name>
</gene>
<dbReference type="EMBL" id="KN821496">
    <property type="protein sequence ID" value="KIJ04805.1"/>
    <property type="molecule type" value="Genomic_DNA"/>
</dbReference>
<evidence type="ECO:0000313" key="2">
    <source>
        <dbReference type="Proteomes" id="UP000053647"/>
    </source>
</evidence>
<protein>
    <submittedName>
        <fullName evidence="1">Unplaced genomic scaffold PAXINscaffold_2174, whole genome shotgun sequence</fullName>
    </submittedName>
</protein>
<dbReference type="Proteomes" id="UP000053647">
    <property type="component" value="Unassembled WGS sequence"/>
</dbReference>
<reference evidence="2" key="2">
    <citation type="submission" date="2015-01" db="EMBL/GenBank/DDBJ databases">
        <title>Evolutionary Origins and Diversification of the Mycorrhizal Mutualists.</title>
        <authorList>
            <consortium name="DOE Joint Genome Institute"/>
            <consortium name="Mycorrhizal Genomics Consortium"/>
            <person name="Kohler A."/>
            <person name="Kuo A."/>
            <person name="Nagy L.G."/>
            <person name="Floudas D."/>
            <person name="Copeland A."/>
            <person name="Barry K.W."/>
            <person name="Cichocki N."/>
            <person name="Veneault-Fourrey C."/>
            <person name="LaButti K."/>
            <person name="Lindquist E.A."/>
            <person name="Lipzen A."/>
            <person name="Lundell T."/>
            <person name="Morin E."/>
            <person name="Murat C."/>
            <person name="Riley R."/>
            <person name="Ohm R."/>
            <person name="Sun H."/>
            <person name="Tunlid A."/>
            <person name="Henrissat B."/>
            <person name="Grigoriev I.V."/>
            <person name="Hibbett D.S."/>
            <person name="Martin F."/>
        </authorList>
    </citation>
    <scope>NUCLEOTIDE SEQUENCE [LARGE SCALE GENOMIC DNA]</scope>
    <source>
        <strain evidence="2">ATCC 200175</strain>
    </source>
</reference>
<keyword evidence="2" id="KW-1185">Reference proteome</keyword>
<organism evidence="1 2">
    <name type="scientific">Paxillus involutus ATCC 200175</name>
    <dbReference type="NCBI Taxonomy" id="664439"/>
    <lineage>
        <taxon>Eukaryota</taxon>
        <taxon>Fungi</taxon>
        <taxon>Dikarya</taxon>
        <taxon>Basidiomycota</taxon>
        <taxon>Agaricomycotina</taxon>
        <taxon>Agaricomycetes</taxon>
        <taxon>Agaricomycetidae</taxon>
        <taxon>Boletales</taxon>
        <taxon>Paxilineae</taxon>
        <taxon>Paxillaceae</taxon>
        <taxon>Paxillus</taxon>
    </lineage>
</organism>